<keyword evidence="7 9" id="KW-0472">Membrane</keyword>
<dbReference type="RefSeq" id="WP_378293463.1">
    <property type="nucleotide sequence ID" value="NZ_JBHULE010000019.1"/>
</dbReference>
<evidence type="ECO:0000256" key="5">
    <source>
        <dbReference type="ARBA" id="ARBA00022989"/>
    </source>
</evidence>
<evidence type="ECO:0000256" key="7">
    <source>
        <dbReference type="ARBA" id="ARBA00023136"/>
    </source>
</evidence>
<name>A0ABW5LIU6_9FLAO</name>
<dbReference type="Pfam" id="PF25539">
    <property type="entry name" value="Bestrophin_2"/>
    <property type="match status" value="1"/>
</dbReference>
<evidence type="ECO:0000256" key="4">
    <source>
        <dbReference type="ARBA" id="ARBA00022692"/>
    </source>
</evidence>
<evidence type="ECO:0000256" key="2">
    <source>
        <dbReference type="ARBA" id="ARBA00022448"/>
    </source>
</evidence>
<evidence type="ECO:0000313" key="10">
    <source>
        <dbReference type="EMBL" id="MFD2563758.1"/>
    </source>
</evidence>
<gene>
    <name evidence="10" type="ORF">ACFSR1_13845</name>
</gene>
<evidence type="ECO:0000256" key="1">
    <source>
        <dbReference type="ARBA" id="ARBA00004651"/>
    </source>
</evidence>
<keyword evidence="4 9" id="KW-0812">Transmembrane</keyword>
<keyword evidence="3" id="KW-1003">Cell membrane</keyword>
<accession>A0ABW5LIU6</accession>
<comment type="caution">
    <text evidence="10">The sequence shown here is derived from an EMBL/GenBank/DDBJ whole genome shotgun (WGS) entry which is preliminary data.</text>
</comment>
<dbReference type="PANTHER" id="PTHR33281">
    <property type="entry name" value="UPF0187 PROTEIN YNEE"/>
    <property type="match status" value="1"/>
</dbReference>
<feature type="transmembrane region" description="Helical" evidence="9">
    <location>
        <begin position="44"/>
        <end position="62"/>
    </location>
</feature>
<organism evidence="10 11">
    <name type="scientific">Aquimarina rubra</name>
    <dbReference type="NCBI Taxonomy" id="1920033"/>
    <lineage>
        <taxon>Bacteria</taxon>
        <taxon>Pseudomonadati</taxon>
        <taxon>Bacteroidota</taxon>
        <taxon>Flavobacteriia</taxon>
        <taxon>Flavobacteriales</taxon>
        <taxon>Flavobacteriaceae</taxon>
        <taxon>Aquimarina</taxon>
    </lineage>
</organism>
<dbReference type="PANTHER" id="PTHR33281:SF19">
    <property type="entry name" value="VOLTAGE-DEPENDENT ANION CHANNEL-FORMING PROTEIN YNEE"/>
    <property type="match status" value="1"/>
</dbReference>
<evidence type="ECO:0000256" key="3">
    <source>
        <dbReference type="ARBA" id="ARBA00022475"/>
    </source>
</evidence>
<evidence type="ECO:0000256" key="6">
    <source>
        <dbReference type="ARBA" id="ARBA00023065"/>
    </source>
</evidence>
<feature type="transmembrane region" description="Helical" evidence="9">
    <location>
        <begin position="225"/>
        <end position="247"/>
    </location>
</feature>
<reference evidence="11" key="1">
    <citation type="journal article" date="2019" name="Int. J. Syst. Evol. Microbiol.">
        <title>The Global Catalogue of Microorganisms (GCM) 10K type strain sequencing project: providing services to taxonomists for standard genome sequencing and annotation.</title>
        <authorList>
            <consortium name="The Broad Institute Genomics Platform"/>
            <consortium name="The Broad Institute Genome Sequencing Center for Infectious Disease"/>
            <person name="Wu L."/>
            <person name="Ma J."/>
        </authorList>
    </citation>
    <scope>NUCLEOTIDE SEQUENCE [LARGE SCALE GENOMIC DNA]</scope>
    <source>
        <strain evidence="11">KCTC 52274</strain>
    </source>
</reference>
<protein>
    <submittedName>
        <fullName evidence="10">Bestrophin family protein</fullName>
    </submittedName>
</protein>
<feature type="transmembrane region" description="Helical" evidence="9">
    <location>
        <begin position="20"/>
        <end position="38"/>
    </location>
</feature>
<comment type="subcellular location">
    <subcellularLocation>
        <location evidence="1">Cell membrane</location>
        <topology evidence="1">Multi-pass membrane protein</topology>
    </subcellularLocation>
</comment>
<dbReference type="Proteomes" id="UP001597319">
    <property type="component" value="Unassembled WGS sequence"/>
</dbReference>
<keyword evidence="2" id="KW-0813">Transport</keyword>
<feature type="transmembrane region" description="Helical" evidence="9">
    <location>
        <begin position="259"/>
        <end position="278"/>
    </location>
</feature>
<proteinExistence type="inferred from homology"/>
<comment type="similarity">
    <text evidence="8">Belongs to the anion channel-forming bestrophin (TC 1.A.46) family.</text>
</comment>
<evidence type="ECO:0000256" key="9">
    <source>
        <dbReference type="SAM" id="Phobius"/>
    </source>
</evidence>
<evidence type="ECO:0000256" key="8">
    <source>
        <dbReference type="ARBA" id="ARBA00034708"/>
    </source>
</evidence>
<keyword evidence="11" id="KW-1185">Reference proteome</keyword>
<evidence type="ECO:0000313" key="11">
    <source>
        <dbReference type="Proteomes" id="UP001597319"/>
    </source>
</evidence>
<dbReference type="EMBL" id="JBHULE010000019">
    <property type="protein sequence ID" value="MFD2563758.1"/>
    <property type="molecule type" value="Genomic_DNA"/>
</dbReference>
<dbReference type="InterPro" id="IPR044669">
    <property type="entry name" value="YneE/VCCN1/2-like"/>
</dbReference>
<keyword evidence="6" id="KW-0406">Ion transport</keyword>
<keyword evidence="5 9" id="KW-1133">Transmembrane helix</keyword>
<sequence length="333" mass="39209">MYIKRNISWGIILRYAWKNLIFFTFYTAIIFSLYHFLNLKFIDIPFQPLSVIGIAVAFYIGFKNSQSYDRFWEGRKIWGGIVNYSRTWANQVLSLVDDNHETKKILIHRHIAWINALRIQLRQPTSFSIKENSSVERLFHKHGERNPACDATKTFVSDQEYNDLLQRKNAATHLVKNQGLHIKELLKAGKITEFDKQLLHSVLEELYNLQGKCERIKNTPFPRQYAYFSTVFTWIFVLLLPFGLLSVFENELSDMSQHLRPWFIFLMIPLSVLISWIFTTMEKVGSNSEDPFEGRINDVPMTALCRTIEIDLRDMLDEKDLPEKVKPKDNILY</sequence>